<evidence type="ECO:0000259" key="1">
    <source>
        <dbReference type="Pfam" id="PF01872"/>
    </source>
</evidence>
<dbReference type="EMBL" id="JACOOS010000007">
    <property type="protein sequence ID" value="MBC5677484.1"/>
    <property type="molecule type" value="Genomic_DNA"/>
</dbReference>
<evidence type="ECO:0000313" key="2">
    <source>
        <dbReference type="EMBL" id="MBC5677484.1"/>
    </source>
</evidence>
<dbReference type="Pfam" id="PF01872">
    <property type="entry name" value="RibD_C"/>
    <property type="match status" value="1"/>
</dbReference>
<feature type="domain" description="Bacterial bifunctional deaminase-reductase C-terminal" evidence="1">
    <location>
        <begin position="4"/>
        <end position="165"/>
    </location>
</feature>
<dbReference type="Proteomes" id="UP000635828">
    <property type="component" value="Unassembled WGS sequence"/>
</dbReference>
<dbReference type="InterPro" id="IPR024072">
    <property type="entry name" value="DHFR-like_dom_sf"/>
</dbReference>
<name>A0ABR7FQS1_9FIRM</name>
<dbReference type="InterPro" id="IPR050765">
    <property type="entry name" value="Riboflavin_Biosynth_HTPR"/>
</dbReference>
<dbReference type="RefSeq" id="WP_024726908.1">
    <property type="nucleotide sequence ID" value="NZ_JACOOS010000007.1"/>
</dbReference>
<dbReference type="PANTHER" id="PTHR38011:SF11">
    <property type="entry name" value="2,5-DIAMINO-6-RIBOSYLAMINO-4(3H)-PYRIMIDINONE 5'-PHOSPHATE REDUCTASE"/>
    <property type="match status" value="1"/>
</dbReference>
<dbReference type="InterPro" id="IPR002734">
    <property type="entry name" value="RibDG_C"/>
</dbReference>
<dbReference type="Gene3D" id="3.40.430.10">
    <property type="entry name" value="Dihydrofolate Reductase, subunit A"/>
    <property type="match status" value="1"/>
</dbReference>
<accession>A0ABR7FQS1</accession>
<organism evidence="2 3">
    <name type="scientific">Anaerostipes hominis</name>
    <name type="common">ex Liu et al. 2021</name>
    <dbReference type="NCBI Taxonomy" id="2763018"/>
    <lineage>
        <taxon>Bacteria</taxon>
        <taxon>Bacillati</taxon>
        <taxon>Bacillota</taxon>
        <taxon>Clostridia</taxon>
        <taxon>Lachnospirales</taxon>
        <taxon>Lachnospiraceae</taxon>
        <taxon>Anaerostipes</taxon>
    </lineage>
</organism>
<evidence type="ECO:0000313" key="3">
    <source>
        <dbReference type="Proteomes" id="UP000635828"/>
    </source>
</evidence>
<keyword evidence="3" id="KW-1185">Reference proteome</keyword>
<gene>
    <name evidence="2" type="ORF">H8S22_07615</name>
</gene>
<sequence length="176" mass="20354">MRRVSLFIAMSLDGYIADSNGKVDWLEGQGSNNENIDTYSEFVKDIDTILMGWNTYHQVVTELSPNKWIYDDYTTYVITHNELASSEKIRFINENPVELIHHLKEGNGKDIWICGGANLIQQFINKNLIDRYYITVIPTLLGSGTRLFENGKQEIKLKLLKTQSYNGIIDLDYIRR</sequence>
<reference evidence="2 3" key="1">
    <citation type="submission" date="2020-08" db="EMBL/GenBank/DDBJ databases">
        <title>Genome public.</title>
        <authorList>
            <person name="Liu C."/>
            <person name="Sun Q."/>
        </authorList>
    </citation>
    <scope>NUCLEOTIDE SEQUENCE [LARGE SCALE GENOMIC DNA]</scope>
    <source>
        <strain evidence="2 3">NSJ-7</strain>
    </source>
</reference>
<comment type="caution">
    <text evidence="2">The sequence shown here is derived from an EMBL/GenBank/DDBJ whole genome shotgun (WGS) entry which is preliminary data.</text>
</comment>
<dbReference type="PANTHER" id="PTHR38011">
    <property type="entry name" value="DIHYDROFOLATE REDUCTASE FAMILY PROTEIN (AFU_ORTHOLOGUE AFUA_8G06820)"/>
    <property type="match status" value="1"/>
</dbReference>
<dbReference type="SUPFAM" id="SSF53597">
    <property type="entry name" value="Dihydrofolate reductase-like"/>
    <property type="match status" value="1"/>
</dbReference>
<proteinExistence type="predicted"/>
<protein>
    <submittedName>
        <fullName evidence="2">Dihydrofolate reductase</fullName>
    </submittedName>
</protein>